<dbReference type="Proteomes" id="UP001383192">
    <property type="component" value="Unassembled WGS sequence"/>
</dbReference>
<comment type="function">
    <text evidence="1">Involved in the biogenesis of the 60S ribosomal subunit.</text>
</comment>
<comment type="similarity">
    <text evidence="3">Belongs to the NOP16 family.</text>
</comment>
<keyword evidence="8" id="KW-1185">Reference proteome</keyword>
<dbReference type="GO" id="GO:0005730">
    <property type="term" value="C:nucleolus"/>
    <property type="evidence" value="ECO:0007669"/>
    <property type="project" value="UniProtKB-SubCell"/>
</dbReference>
<dbReference type="AlphaFoldDB" id="A0AAW0DE25"/>
<feature type="region of interest" description="Disordered" evidence="6">
    <location>
        <begin position="82"/>
        <end position="111"/>
    </location>
</feature>
<evidence type="ECO:0000256" key="6">
    <source>
        <dbReference type="SAM" id="MobiDB-lite"/>
    </source>
</evidence>
<name>A0AAW0DE25_9AGAR</name>
<dbReference type="PANTHER" id="PTHR13243">
    <property type="entry name" value="HSPC111 PROTEIN-RELATED"/>
    <property type="match status" value="1"/>
</dbReference>
<protein>
    <recommendedName>
        <fullName evidence="4">Nucleolar protein 16</fullName>
    </recommendedName>
</protein>
<comment type="caution">
    <text evidence="7">The sequence shown here is derived from an EMBL/GenBank/DDBJ whole genome shotgun (WGS) entry which is preliminary data.</text>
</comment>
<evidence type="ECO:0000313" key="7">
    <source>
        <dbReference type="EMBL" id="KAK7049267.1"/>
    </source>
</evidence>
<evidence type="ECO:0000256" key="5">
    <source>
        <dbReference type="ARBA" id="ARBA00023242"/>
    </source>
</evidence>
<evidence type="ECO:0000256" key="4">
    <source>
        <dbReference type="ARBA" id="ARBA00015522"/>
    </source>
</evidence>
<accession>A0AAW0DE25</accession>
<dbReference type="GO" id="GO:0042273">
    <property type="term" value="P:ribosomal large subunit biogenesis"/>
    <property type="evidence" value="ECO:0007669"/>
    <property type="project" value="TreeGrafter"/>
</dbReference>
<dbReference type="EMBL" id="JAYKXP010000017">
    <property type="protein sequence ID" value="KAK7049267.1"/>
    <property type="molecule type" value="Genomic_DNA"/>
</dbReference>
<evidence type="ECO:0000256" key="1">
    <source>
        <dbReference type="ARBA" id="ARBA00002889"/>
    </source>
</evidence>
<comment type="subcellular location">
    <subcellularLocation>
        <location evidence="2">Nucleus</location>
        <location evidence="2">Nucleolus</location>
    </subcellularLocation>
</comment>
<evidence type="ECO:0000313" key="8">
    <source>
        <dbReference type="Proteomes" id="UP001383192"/>
    </source>
</evidence>
<feature type="compositionally biased region" description="Polar residues" evidence="6">
    <location>
        <begin position="82"/>
        <end position="100"/>
    </location>
</feature>
<evidence type="ECO:0000256" key="2">
    <source>
        <dbReference type="ARBA" id="ARBA00004604"/>
    </source>
</evidence>
<dbReference type="InterPro" id="IPR019002">
    <property type="entry name" value="Ribosome_biogenesis_Nop16"/>
</dbReference>
<feature type="region of interest" description="Disordered" evidence="6">
    <location>
        <begin position="1"/>
        <end position="34"/>
    </location>
</feature>
<keyword evidence="5" id="KW-0539">Nucleus</keyword>
<sequence>MANPRQRRKARSSAHRPVSHSKNAKRNLKKMPPIRAPKVLQDAWDKQKTVRQNYAALGLVHDLNPSAPGGAEIIDVDVENENATPHCSDSCQSGTSSNVGSGDGIPTGYGRIVRDEDGNIIRIELPDDEKDPSTMEDEDMDMAQLEPELEGEVKAKWVEGLGAHSKKVLVKENERKNITEGEFYPTHA</sequence>
<reference evidence="7 8" key="1">
    <citation type="submission" date="2024-01" db="EMBL/GenBank/DDBJ databases">
        <title>A draft genome for a cacao thread blight-causing isolate of Paramarasmius palmivorus.</title>
        <authorList>
            <person name="Baruah I.K."/>
            <person name="Bukari Y."/>
            <person name="Amoako-Attah I."/>
            <person name="Meinhardt L.W."/>
            <person name="Bailey B.A."/>
            <person name="Cohen S.P."/>
        </authorList>
    </citation>
    <scope>NUCLEOTIDE SEQUENCE [LARGE SCALE GENOMIC DNA]</scope>
    <source>
        <strain evidence="7 8">GH-12</strain>
    </source>
</reference>
<organism evidence="7 8">
    <name type="scientific">Paramarasmius palmivorus</name>
    <dbReference type="NCBI Taxonomy" id="297713"/>
    <lineage>
        <taxon>Eukaryota</taxon>
        <taxon>Fungi</taxon>
        <taxon>Dikarya</taxon>
        <taxon>Basidiomycota</taxon>
        <taxon>Agaricomycotina</taxon>
        <taxon>Agaricomycetes</taxon>
        <taxon>Agaricomycetidae</taxon>
        <taxon>Agaricales</taxon>
        <taxon>Marasmiineae</taxon>
        <taxon>Marasmiaceae</taxon>
        <taxon>Paramarasmius</taxon>
    </lineage>
</organism>
<dbReference type="PANTHER" id="PTHR13243:SF1">
    <property type="entry name" value="NUCLEOLAR PROTEIN 16"/>
    <property type="match status" value="1"/>
</dbReference>
<gene>
    <name evidence="7" type="primary">NOP16</name>
    <name evidence="7" type="ORF">VNI00_005868</name>
</gene>
<evidence type="ECO:0000256" key="3">
    <source>
        <dbReference type="ARBA" id="ARBA00008479"/>
    </source>
</evidence>
<dbReference type="Pfam" id="PF09420">
    <property type="entry name" value="Nop16"/>
    <property type="match status" value="1"/>
</dbReference>
<proteinExistence type="inferred from homology"/>
<feature type="compositionally biased region" description="Basic residues" evidence="6">
    <location>
        <begin position="1"/>
        <end position="29"/>
    </location>
</feature>